<evidence type="ECO:0000256" key="1">
    <source>
        <dbReference type="SAM" id="MobiDB-lite"/>
    </source>
</evidence>
<protein>
    <submittedName>
        <fullName evidence="3">Uncharacterized protein</fullName>
    </submittedName>
</protein>
<evidence type="ECO:0000313" key="3">
    <source>
        <dbReference type="EMBL" id="RHW33556.1"/>
    </source>
</evidence>
<reference evidence="3 4" key="1">
    <citation type="journal article" date="2007" name="Int. J. Syst. Evol. Microbiol.">
        <title>Oceanobacillus profundus sp. nov., isolated from a deep-sea sediment core.</title>
        <authorList>
            <person name="Kim Y.G."/>
            <person name="Choi D.H."/>
            <person name="Hyun S."/>
            <person name="Cho B.C."/>
        </authorList>
    </citation>
    <scope>NUCLEOTIDE SEQUENCE [LARGE SCALE GENOMIC DNA]</scope>
    <source>
        <strain evidence="3 4">DSM 18246</strain>
    </source>
</reference>
<organism evidence="3 4">
    <name type="scientific">Oceanobacillus profundus</name>
    <dbReference type="NCBI Taxonomy" id="372463"/>
    <lineage>
        <taxon>Bacteria</taxon>
        <taxon>Bacillati</taxon>
        <taxon>Bacillota</taxon>
        <taxon>Bacilli</taxon>
        <taxon>Bacillales</taxon>
        <taxon>Bacillaceae</taxon>
        <taxon>Oceanobacillus</taxon>
    </lineage>
</organism>
<evidence type="ECO:0000256" key="2">
    <source>
        <dbReference type="SAM" id="SignalP"/>
    </source>
</evidence>
<feature type="compositionally biased region" description="Acidic residues" evidence="1">
    <location>
        <begin position="43"/>
        <end position="55"/>
    </location>
</feature>
<dbReference type="RefSeq" id="WP_118888894.1">
    <property type="nucleotide sequence ID" value="NZ_PHUT01000003.1"/>
</dbReference>
<name>A0A417YKA3_9BACI</name>
<feature type="signal peptide" evidence="2">
    <location>
        <begin position="1"/>
        <end position="20"/>
    </location>
</feature>
<accession>A0A417YKA3</accession>
<evidence type="ECO:0000313" key="4">
    <source>
        <dbReference type="Proteomes" id="UP000285456"/>
    </source>
</evidence>
<keyword evidence="2" id="KW-0732">Signal</keyword>
<feature type="region of interest" description="Disordered" evidence="1">
    <location>
        <begin position="23"/>
        <end position="55"/>
    </location>
</feature>
<gene>
    <name evidence="3" type="ORF">D1B32_05810</name>
</gene>
<sequence length="234" mass="26744">MKRHLFFVFITLILFMAACNESDPPPVEETEDNRSSAEKQAEWMEEQESEQEPEEIEDDFWEFETDVGKFYMLGMYLNDGINEETGMYEVDFDGFKVDLSVALVDIDVNEEYQYMYDGQENIKAIQITTDVENTNDFDVDYNGNITVVTSDGEQLNSDSGIMSENPAVQTYYGKVKEIGAFTIVMGSHDSLPERIELIMDGPYIVEDGAVDPVNGQLGEEQRIEFDFISKDEIE</sequence>
<dbReference type="OrthoDB" id="2984209at2"/>
<feature type="compositionally biased region" description="Basic and acidic residues" evidence="1">
    <location>
        <begin position="32"/>
        <end position="42"/>
    </location>
</feature>
<dbReference type="EMBL" id="QWEH01000003">
    <property type="protein sequence ID" value="RHW33556.1"/>
    <property type="molecule type" value="Genomic_DNA"/>
</dbReference>
<comment type="caution">
    <text evidence="3">The sequence shown here is derived from an EMBL/GenBank/DDBJ whole genome shotgun (WGS) entry which is preliminary data.</text>
</comment>
<proteinExistence type="predicted"/>
<feature type="chain" id="PRO_5039318358" evidence="2">
    <location>
        <begin position="21"/>
        <end position="234"/>
    </location>
</feature>
<dbReference type="AlphaFoldDB" id="A0A417YKA3"/>
<keyword evidence="4" id="KW-1185">Reference proteome</keyword>
<dbReference type="PROSITE" id="PS51257">
    <property type="entry name" value="PROKAR_LIPOPROTEIN"/>
    <property type="match status" value="1"/>
</dbReference>
<dbReference type="Proteomes" id="UP000285456">
    <property type="component" value="Unassembled WGS sequence"/>
</dbReference>